<dbReference type="InterPro" id="IPR024935">
    <property type="entry name" value="Rubredoxin_dom"/>
</dbReference>
<evidence type="ECO:0000313" key="9">
    <source>
        <dbReference type="Proteomes" id="UP000680805"/>
    </source>
</evidence>
<comment type="similarity">
    <text evidence="6">Belongs to the rubredoxin family.</text>
</comment>
<dbReference type="GO" id="GO:0005506">
    <property type="term" value="F:iron ion binding"/>
    <property type="evidence" value="ECO:0007669"/>
    <property type="project" value="UniProtKB-UniRule"/>
</dbReference>
<keyword evidence="4 6" id="KW-0249">Electron transport</keyword>
<dbReference type="KEGG" id="bsei:KMZ68_20270"/>
<evidence type="ECO:0000256" key="2">
    <source>
        <dbReference type="ARBA" id="ARBA00022448"/>
    </source>
</evidence>
<dbReference type="InterPro" id="IPR018527">
    <property type="entry name" value="Rubredoxin_Fe_BS"/>
</dbReference>
<evidence type="ECO:0000313" key="8">
    <source>
        <dbReference type="EMBL" id="QWG17285.1"/>
    </source>
</evidence>
<name>A0A975NLZ0_9BRAD</name>
<reference evidence="8" key="1">
    <citation type="submission" date="2021-06" db="EMBL/GenBank/DDBJ databases">
        <title>Bradyrhizobium sp. S2-11-2 Genome sequencing.</title>
        <authorList>
            <person name="Jin L."/>
        </authorList>
    </citation>
    <scope>NUCLEOTIDE SEQUENCE</scope>
    <source>
        <strain evidence="8">S2-11-2</strain>
    </source>
</reference>
<evidence type="ECO:0000256" key="4">
    <source>
        <dbReference type="ARBA" id="ARBA00022982"/>
    </source>
</evidence>
<dbReference type="PROSITE" id="PS00202">
    <property type="entry name" value="RUBREDOXIN"/>
    <property type="match status" value="1"/>
</dbReference>
<dbReference type="PRINTS" id="PR00163">
    <property type="entry name" value="RUBREDOXIN"/>
</dbReference>
<accession>A0A975NLZ0</accession>
<evidence type="ECO:0000256" key="6">
    <source>
        <dbReference type="RuleBase" id="RU003820"/>
    </source>
</evidence>
<evidence type="ECO:0000256" key="3">
    <source>
        <dbReference type="ARBA" id="ARBA00022723"/>
    </source>
</evidence>
<dbReference type="PANTHER" id="PTHR47627:SF1">
    <property type="entry name" value="RUBREDOXIN-1-RELATED"/>
    <property type="match status" value="1"/>
</dbReference>
<protein>
    <recommendedName>
        <fullName evidence="6">Rubredoxin</fullName>
    </recommendedName>
</protein>
<evidence type="ECO:0000256" key="1">
    <source>
        <dbReference type="ARBA" id="ARBA00001965"/>
    </source>
</evidence>
<dbReference type="InterPro" id="IPR050526">
    <property type="entry name" value="Rubredoxin_ET"/>
</dbReference>
<dbReference type="PANTHER" id="PTHR47627">
    <property type="entry name" value="RUBREDOXIN"/>
    <property type="match status" value="1"/>
</dbReference>
<comment type="cofactor">
    <cofactor evidence="1 6">
        <name>Fe(3+)</name>
        <dbReference type="ChEBI" id="CHEBI:29034"/>
    </cofactor>
</comment>
<sequence length="77" mass="8430">MSDHFFAGSFGGDNAKIDDATRLECKICWYVYDPAEGDTYWQIPAGTPFTGLPEHWTCPNCDGAKDGFLVLDGEAHG</sequence>
<dbReference type="SUPFAM" id="SSF57802">
    <property type="entry name" value="Rubredoxin-like"/>
    <property type="match status" value="1"/>
</dbReference>
<evidence type="ECO:0000259" key="7">
    <source>
        <dbReference type="PROSITE" id="PS50903"/>
    </source>
</evidence>
<dbReference type="Gene3D" id="2.20.28.10">
    <property type="match status" value="1"/>
</dbReference>
<dbReference type="GO" id="GO:0043448">
    <property type="term" value="P:alkane catabolic process"/>
    <property type="evidence" value="ECO:0007669"/>
    <property type="project" value="TreeGrafter"/>
</dbReference>
<feature type="domain" description="Rubredoxin-like" evidence="7">
    <location>
        <begin position="20"/>
        <end position="71"/>
    </location>
</feature>
<dbReference type="Proteomes" id="UP000680805">
    <property type="component" value="Chromosome"/>
</dbReference>
<keyword evidence="3 6" id="KW-0479">Metal-binding</keyword>
<evidence type="ECO:0000256" key="5">
    <source>
        <dbReference type="ARBA" id="ARBA00023004"/>
    </source>
</evidence>
<dbReference type="PROSITE" id="PS50903">
    <property type="entry name" value="RUBREDOXIN_LIKE"/>
    <property type="match status" value="1"/>
</dbReference>
<keyword evidence="2" id="KW-0813">Transport</keyword>
<gene>
    <name evidence="8" type="ORF">KMZ68_20270</name>
</gene>
<dbReference type="CDD" id="cd00730">
    <property type="entry name" value="rubredoxin"/>
    <property type="match status" value="1"/>
</dbReference>
<dbReference type="GO" id="GO:0009055">
    <property type="term" value="F:electron transfer activity"/>
    <property type="evidence" value="ECO:0007669"/>
    <property type="project" value="TreeGrafter"/>
</dbReference>
<organism evidence="8 9">
    <name type="scientific">Bradyrhizobium sediminis</name>
    <dbReference type="NCBI Taxonomy" id="2840469"/>
    <lineage>
        <taxon>Bacteria</taxon>
        <taxon>Pseudomonadati</taxon>
        <taxon>Pseudomonadota</taxon>
        <taxon>Alphaproteobacteria</taxon>
        <taxon>Hyphomicrobiales</taxon>
        <taxon>Nitrobacteraceae</taxon>
        <taxon>Bradyrhizobium</taxon>
    </lineage>
</organism>
<dbReference type="AlphaFoldDB" id="A0A975NLZ0"/>
<dbReference type="InterPro" id="IPR024934">
    <property type="entry name" value="Rubredoxin-like_dom"/>
</dbReference>
<dbReference type="Pfam" id="PF00301">
    <property type="entry name" value="Rubredoxin"/>
    <property type="match status" value="1"/>
</dbReference>
<dbReference type="EMBL" id="CP076135">
    <property type="protein sequence ID" value="QWG17285.1"/>
    <property type="molecule type" value="Genomic_DNA"/>
</dbReference>
<keyword evidence="5 6" id="KW-0408">Iron</keyword>
<dbReference type="RefSeq" id="WP_215612939.1">
    <property type="nucleotide sequence ID" value="NZ_CP076135.1"/>
</dbReference>
<proteinExistence type="inferred from homology"/>